<dbReference type="Pfam" id="PF06609">
    <property type="entry name" value="TRI12"/>
    <property type="match status" value="1"/>
</dbReference>
<keyword evidence="2" id="KW-0813">Transport</keyword>
<name>A0A4Z1NKP8_9PEZI</name>
<evidence type="ECO:0000256" key="6">
    <source>
        <dbReference type="SAM" id="Phobius"/>
    </source>
</evidence>
<dbReference type="PROSITE" id="PS50850">
    <property type="entry name" value="MFS"/>
    <property type="match status" value="1"/>
</dbReference>
<feature type="transmembrane region" description="Helical" evidence="6">
    <location>
        <begin position="387"/>
        <end position="405"/>
    </location>
</feature>
<evidence type="ECO:0000313" key="8">
    <source>
        <dbReference type="EMBL" id="TID13219.1"/>
    </source>
</evidence>
<keyword evidence="9" id="KW-1185">Reference proteome</keyword>
<feature type="transmembrane region" description="Helical" evidence="6">
    <location>
        <begin position="278"/>
        <end position="297"/>
    </location>
</feature>
<dbReference type="InterPro" id="IPR005829">
    <property type="entry name" value="Sugar_transporter_CS"/>
</dbReference>
<dbReference type="GO" id="GO:0022857">
    <property type="term" value="F:transmembrane transporter activity"/>
    <property type="evidence" value="ECO:0007669"/>
    <property type="project" value="InterPro"/>
</dbReference>
<feature type="transmembrane region" description="Helical" evidence="6">
    <location>
        <begin position="445"/>
        <end position="468"/>
    </location>
</feature>
<feature type="transmembrane region" description="Helical" evidence="6">
    <location>
        <begin position="245"/>
        <end position="266"/>
    </location>
</feature>
<feature type="transmembrane region" description="Helical" evidence="6">
    <location>
        <begin position="539"/>
        <end position="557"/>
    </location>
</feature>
<feature type="transmembrane region" description="Helical" evidence="6">
    <location>
        <begin position="115"/>
        <end position="134"/>
    </location>
</feature>
<dbReference type="AlphaFoldDB" id="A0A4Z1NKP8"/>
<dbReference type="InterPro" id="IPR036259">
    <property type="entry name" value="MFS_trans_sf"/>
</dbReference>
<dbReference type="Proteomes" id="UP000298493">
    <property type="component" value="Unassembled WGS sequence"/>
</dbReference>
<dbReference type="PANTHER" id="PTHR23501">
    <property type="entry name" value="MAJOR FACILITATOR SUPERFAMILY"/>
    <property type="match status" value="1"/>
</dbReference>
<feature type="transmembrane region" description="Helical" evidence="6">
    <location>
        <begin position="203"/>
        <end position="225"/>
    </location>
</feature>
<evidence type="ECO:0000256" key="5">
    <source>
        <dbReference type="ARBA" id="ARBA00023136"/>
    </source>
</evidence>
<evidence type="ECO:0000313" key="9">
    <source>
        <dbReference type="Proteomes" id="UP000298493"/>
    </source>
</evidence>
<dbReference type="SUPFAM" id="SSF103473">
    <property type="entry name" value="MFS general substrate transporter"/>
    <property type="match status" value="1"/>
</dbReference>
<dbReference type="InterPro" id="IPR010573">
    <property type="entry name" value="MFS_Str1/Tri12-like"/>
</dbReference>
<comment type="caution">
    <text evidence="8">The sequence shown here is derived from an EMBL/GenBank/DDBJ whole genome shotgun (WGS) entry which is preliminary data.</text>
</comment>
<feature type="transmembrane region" description="Helical" evidence="6">
    <location>
        <begin position="411"/>
        <end position="433"/>
    </location>
</feature>
<feature type="transmembrane region" description="Helical" evidence="6">
    <location>
        <begin position="173"/>
        <end position="191"/>
    </location>
</feature>
<proteinExistence type="predicted"/>
<keyword evidence="5 6" id="KW-0472">Membrane</keyword>
<evidence type="ECO:0000256" key="2">
    <source>
        <dbReference type="ARBA" id="ARBA00022448"/>
    </source>
</evidence>
<gene>
    <name evidence="8" type="ORF">E6O75_ATG10292</name>
</gene>
<dbReference type="InterPro" id="IPR020846">
    <property type="entry name" value="MFS_dom"/>
</dbReference>
<feature type="domain" description="Major facilitator superfamily (MFS) profile" evidence="7">
    <location>
        <begin position="44"/>
        <end position="562"/>
    </location>
</feature>
<evidence type="ECO:0000256" key="1">
    <source>
        <dbReference type="ARBA" id="ARBA00004141"/>
    </source>
</evidence>
<evidence type="ECO:0000259" key="7">
    <source>
        <dbReference type="PROSITE" id="PS50850"/>
    </source>
</evidence>
<evidence type="ECO:0000256" key="3">
    <source>
        <dbReference type="ARBA" id="ARBA00022692"/>
    </source>
</evidence>
<keyword evidence="3 6" id="KW-0812">Transmembrane</keyword>
<feature type="transmembrane region" description="Helical" evidence="6">
    <location>
        <begin position="317"/>
        <end position="338"/>
    </location>
</feature>
<keyword evidence="4 6" id="KW-1133">Transmembrane helix</keyword>
<organism evidence="8 9">
    <name type="scientific">Venturia nashicola</name>
    <dbReference type="NCBI Taxonomy" id="86259"/>
    <lineage>
        <taxon>Eukaryota</taxon>
        <taxon>Fungi</taxon>
        <taxon>Dikarya</taxon>
        <taxon>Ascomycota</taxon>
        <taxon>Pezizomycotina</taxon>
        <taxon>Dothideomycetes</taxon>
        <taxon>Pleosporomycetidae</taxon>
        <taxon>Venturiales</taxon>
        <taxon>Venturiaceae</taxon>
        <taxon>Venturia</taxon>
    </lineage>
</organism>
<reference evidence="8 9" key="1">
    <citation type="submission" date="2019-04" db="EMBL/GenBank/DDBJ databases">
        <title>High contiguity whole genome sequence and gene annotation resource for two Venturia nashicola isolates.</title>
        <authorList>
            <person name="Prokchorchik M."/>
            <person name="Won K."/>
            <person name="Lee Y."/>
            <person name="Choi E.D."/>
            <person name="Segonzac C."/>
            <person name="Sohn K.H."/>
        </authorList>
    </citation>
    <scope>NUCLEOTIDE SEQUENCE [LARGE SCALE GENOMIC DNA]</scope>
    <source>
        <strain evidence="8 9">PRI2</strain>
    </source>
</reference>
<dbReference type="Gene3D" id="1.20.1250.20">
    <property type="entry name" value="MFS general substrate transporter like domains"/>
    <property type="match status" value="2"/>
</dbReference>
<dbReference type="GO" id="GO:0005886">
    <property type="term" value="C:plasma membrane"/>
    <property type="evidence" value="ECO:0007669"/>
    <property type="project" value="TreeGrafter"/>
</dbReference>
<comment type="subcellular location">
    <subcellularLocation>
        <location evidence="1">Membrane</location>
        <topology evidence="1">Multi-pass membrane protein</topology>
    </subcellularLocation>
</comment>
<dbReference type="STRING" id="86259.A0A4Z1NKP8"/>
<protein>
    <submittedName>
        <fullName evidence="8">Neutral ceramidase B</fullName>
    </submittedName>
</protein>
<feature type="transmembrane region" description="Helical" evidence="6">
    <location>
        <begin position="358"/>
        <end position="375"/>
    </location>
</feature>
<dbReference type="PROSITE" id="PS00216">
    <property type="entry name" value="SUGAR_TRANSPORT_1"/>
    <property type="match status" value="1"/>
</dbReference>
<accession>A0A4Z1NKP8</accession>
<evidence type="ECO:0000256" key="4">
    <source>
        <dbReference type="ARBA" id="ARBA00022989"/>
    </source>
</evidence>
<dbReference type="PANTHER" id="PTHR23501:SF109">
    <property type="entry name" value="MAJOR FACILITATOR SUPERFAMILY (MFS) PROFILE DOMAIN-CONTAINING PROTEIN-RELATED"/>
    <property type="match status" value="1"/>
</dbReference>
<sequence length="591" mass="63067">MASNKDHVDIVDIELKEAEMNRNSLGRGDSFEAEIENGEQESSMNRTKWLACIALGLSYSTALQQHACTATIVKHIDAALGPTSYYNWMLSANNIANSIALPLSGGLSDIFGRKIFFIGGCMLSLTGVTVALAARNIPTMIAAMLLKGFGSGAQALGIAAIGELVPNKHRGTAQAALDLVTLPWTVFGAMIGNSMVKHYALSFRINFIIGIFLNLLTIAMIHFFYHPPRGSLPPGTSKAKALRELDWTGIALYSIGMVLLLMGIAFGGKTFPWKSAGVIVNIILGLLAFIGLGFWEWKGARNPFFAHEIFTGQSSRFPIVLGITFVAGMSSYAANAFWTQESQAMFFSDPDKIGLSSLPIGIGGAIGGFLGGMLLGKGHFFKANYMLLYGATIKIGADIMLTYVTPDTLTLALVAGFFAMFGMGIVLVGTIVIVQLSCQDSHIGLATLVLSSIRSMGGSVAVTIYSSIMQNTMKEEAGPKVGEAIAKMNVPRTSIGPLIKLLMGNREKDAAKLPGVTKAVMQAAGTAIKWAWSVAFKRIYIAAIAFTSVMFVLSIFVPDISGNMTNRIAVTLANDDNTKKGGKSHKSEQAV</sequence>
<dbReference type="EMBL" id="SNSC02000028">
    <property type="protein sequence ID" value="TID13219.1"/>
    <property type="molecule type" value="Genomic_DNA"/>
</dbReference>